<evidence type="ECO:0000313" key="2">
    <source>
        <dbReference type="Proteomes" id="UP001153331"/>
    </source>
</evidence>
<keyword evidence="2" id="KW-1185">Reference proteome</keyword>
<dbReference type="EMBL" id="JAPHNI010000048">
    <property type="protein sequence ID" value="KAJ8117569.1"/>
    <property type="molecule type" value="Genomic_DNA"/>
</dbReference>
<accession>A0ACC2IQZ1</accession>
<organism evidence="1 2">
    <name type="scientific">Boeremia exigua</name>
    <dbReference type="NCBI Taxonomy" id="749465"/>
    <lineage>
        <taxon>Eukaryota</taxon>
        <taxon>Fungi</taxon>
        <taxon>Dikarya</taxon>
        <taxon>Ascomycota</taxon>
        <taxon>Pezizomycotina</taxon>
        <taxon>Dothideomycetes</taxon>
        <taxon>Pleosporomycetidae</taxon>
        <taxon>Pleosporales</taxon>
        <taxon>Pleosporineae</taxon>
        <taxon>Didymellaceae</taxon>
        <taxon>Boeremia</taxon>
    </lineage>
</organism>
<gene>
    <name evidence="1" type="ORF">OPT61_g1258</name>
</gene>
<name>A0ACC2IQZ1_9PLEO</name>
<comment type="caution">
    <text evidence="1">The sequence shown here is derived from an EMBL/GenBank/DDBJ whole genome shotgun (WGS) entry which is preliminary data.</text>
</comment>
<reference evidence="1" key="1">
    <citation type="submission" date="2022-11" db="EMBL/GenBank/DDBJ databases">
        <title>Genome Sequence of Boeremia exigua.</title>
        <authorList>
            <person name="Buettner E."/>
        </authorList>
    </citation>
    <scope>NUCLEOTIDE SEQUENCE</scope>
    <source>
        <strain evidence="1">CU02</strain>
    </source>
</reference>
<dbReference type="Proteomes" id="UP001153331">
    <property type="component" value="Unassembled WGS sequence"/>
</dbReference>
<sequence>MAKAKLKKILDSRQGRNIALEKQRKQEKAANKRKTKNAPEVDDDEETGGVPLDEVEVKVNGKAKESKNSKKAAKATEKEAEWETEGSEDDSEDDDDEEERPAFDLSRLEDSESDVSGDDDEEDEEEDDEEAEDIPLSDIESLASEDRGDIIPHQRLTINNTAALTAALKRIELPYSKLAFSEYQSVTTTEPVEIADIDDDLNRELAFYKQCLSSVKDARGKLKKEGVVFSRPADYFAEMVKSDEHMGKIKQKLIDEAAGKKASAEARKQRDLKKFGKQVQVAKMQERAKEKRDTMEQINLLKRKRQGADITKTNEEDLFDIGLEADDSKPDRREGRAGGNKRQKKNEKFGFGGKKRHAKSNTAESTNDGRGFSVKKMKGKTGGAKARPGKARRANKH</sequence>
<proteinExistence type="predicted"/>
<protein>
    <submittedName>
        <fullName evidence="1">Uncharacterized protein</fullName>
    </submittedName>
</protein>
<evidence type="ECO:0000313" key="1">
    <source>
        <dbReference type="EMBL" id="KAJ8117569.1"/>
    </source>
</evidence>